<keyword evidence="1 6" id="KW-0732">Signal</keyword>
<accession>A0A8J9V5Z5</accession>
<feature type="non-terminal residue" evidence="8">
    <location>
        <position position="368"/>
    </location>
</feature>
<evidence type="ECO:0000313" key="8">
    <source>
        <dbReference type="EMBL" id="CAH0730834.1"/>
    </source>
</evidence>
<dbReference type="GO" id="GO:0004252">
    <property type="term" value="F:serine-type endopeptidase activity"/>
    <property type="evidence" value="ECO:0007669"/>
    <property type="project" value="InterPro"/>
</dbReference>
<evidence type="ECO:0000256" key="5">
    <source>
        <dbReference type="RuleBase" id="RU363034"/>
    </source>
</evidence>
<dbReference type="CDD" id="cd00190">
    <property type="entry name" value="Tryp_SPc"/>
    <property type="match status" value="1"/>
</dbReference>
<dbReference type="Gene3D" id="2.40.10.10">
    <property type="entry name" value="Trypsin-like serine proteases"/>
    <property type="match status" value="2"/>
</dbReference>
<dbReference type="PANTHER" id="PTHR24252">
    <property type="entry name" value="ACROSIN-RELATED"/>
    <property type="match status" value="1"/>
</dbReference>
<dbReference type="InterPro" id="IPR009003">
    <property type="entry name" value="Peptidase_S1_PA"/>
</dbReference>
<evidence type="ECO:0000259" key="7">
    <source>
        <dbReference type="PROSITE" id="PS50240"/>
    </source>
</evidence>
<evidence type="ECO:0000313" key="9">
    <source>
        <dbReference type="Proteomes" id="UP000838878"/>
    </source>
</evidence>
<dbReference type="OrthoDB" id="546450at2759"/>
<organism evidence="8 9">
    <name type="scientific">Brenthis ino</name>
    <name type="common">lesser marbled fritillary</name>
    <dbReference type="NCBI Taxonomy" id="405034"/>
    <lineage>
        <taxon>Eukaryota</taxon>
        <taxon>Metazoa</taxon>
        <taxon>Ecdysozoa</taxon>
        <taxon>Arthropoda</taxon>
        <taxon>Hexapoda</taxon>
        <taxon>Insecta</taxon>
        <taxon>Pterygota</taxon>
        <taxon>Neoptera</taxon>
        <taxon>Endopterygota</taxon>
        <taxon>Lepidoptera</taxon>
        <taxon>Glossata</taxon>
        <taxon>Ditrysia</taxon>
        <taxon>Papilionoidea</taxon>
        <taxon>Nymphalidae</taxon>
        <taxon>Heliconiinae</taxon>
        <taxon>Argynnini</taxon>
        <taxon>Brenthis</taxon>
    </lineage>
</organism>
<dbReference type="PROSITE" id="PS00135">
    <property type="entry name" value="TRYPSIN_SER"/>
    <property type="match status" value="1"/>
</dbReference>
<keyword evidence="5" id="KW-0720">Serine protease</keyword>
<keyword evidence="9" id="KW-1185">Reference proteome</keyword>
<dbReference type="InterPro" id="IPR001254">
    <property type="entry name" value="Trypsin_dom"/>
</dbReference>
<dbReference type="GO" id="GO:0006508">
    <property type="term" value="P:proteolysis"/>
    <property type="evidence" value="ECO:0007669"/>
    <property type="project" value="UniProtKB-KW"/>
</dbReference>
<dbReference type="InterPro" id="IPR043504">
    <property type="entry name" value="Peptidase_S1_PA_chymotrypsin"/>
</dbReference>
<feature type="signal peptide" evidence="6">
    <location>
        <begin position="1"/>
        <end position="20"/>
    </location>
</feature>
<feature type="domain" description="Peptidase S1" evidence="7">
    <location>
        <begin position="95"/>
        <end position="355"/>
    </location>
</feature>
<dbReference type="EMBL" id="OV170229">
    <property type="protein sequence ID" value="CAH0730834.1"/>
    <property type="molecule type" value="Genomic_DNA"/>
</dbReference>
<keyword evidence="2" id="KW-1015">Disulfide bond</keyword>
<dbReference type="SMART" id="SM00020">
    <property type="entry name" value="Tryp_SPc"/>
    <property type="match status" value="1"/>
</dbReference>
<dbReference type="Pfam" id="PF00089">
    <property type="entry name" value="Trypsin"/>
    <property type="match status" value="1"/>
</dbReference>
<protein>
    <recommendedName>
        <fullName evidence="7">Peptidase S1 domain-containing protein</fullName>
    </recommendedName>
</protein>
<keyword evidence="3" id="KW-0325">Glycoprotein</keyword>
<comment type="similarity">
    <text evidence="4">Belongs to the peptidase S1 family. CLIP subfamily.</text>
</comment>
<gene>
    <name evidence="8" type="ORF">BINO364_LOCUS15769</name>
</gene>
<reference evidence="8" key="1">
    <citation type="submission" date="2021-12" db="EMBL/GenBank/DDBJ databases">
        <authorList>
            <person name="Martin H S."/>
        </authorList>
    </citation>
    <scope>NUCLEOTIDE SEQUENCE</scope>
</reference>
<sequence>MSKYLLYCVIILGYLSRVQSKLDYEKETKIYNDIRLKFPPDPCEEVNLDMPDFTAPGRRVSEVKCLEYTWQMRNNQIKSLRVDLCELSKVPWDGLIGGGNAFVGEYPHMGALGWKAKVGGWTFKCGGTLISEKFVVTAAHCSQVRKIDQTVADVHPKIVRLGSRNILDNNPDGEQAYDVGILKFIPHNRYKAPRQYYDIALVELEKEVPFQFRVHPACLWTKFENPERGIVTGWGVVDSNTREVSPVLQKAPITLRDYDECEAKLEVKRNRNWQGFLRHQLCAGEKAGGIDTCQGDSGGPLQKLIPLNREPGWRYYYLYHVIGVTSFGFGCAQPDTPSVYTRIASFLGWIENIVWPNNSTMEDNRFFL</sequence>
<dbReference type="PANTHER" id="PTHR24252:SF7">
    <property type="entry name" value="HYALIN"/>
    <property type="match status" value="1"/>
</dbReference>
<evidence type="ECO:0000256" key="3">
    <source>
        <dbReference type="ARBA" id="ARBA00023180"/>
    </source>
</evidence>
<dbReference type="InterPro" id="IPR033116">
    <property type="entry name" value="TRYPSIN_SER"/>
</dbReference>
<evidence type="ECO:0000256" key="1">
    <source>
        <dbReference type="ARBA" id="ARBA00022729"/>
    </source>
</evidence>
<dbReference type="InterPro" id="IPR018114">
    <property type="entry name" value="TRYPSIN_HIS"/>
</dbReference>
<dbReference type="InterPro" id="IPR001314">
    <property type="entry name" value="Peptidase_S1A"/>
</dbReference>
<dbReference type="PRINTS" id="PR00722">
    <property type="entry name" value="CHYMOTRYPSIN"/>
</dbReference>
<dbReference type="AlphaFoldDB" id="A0A8J9V5Z5"/>
<evidence type="ECO:0000256" key="6">
    <source>
        <dbReference type="SAM" id="SignalP"/>
    </source>
</evidence>
<proteinExistence type="inferred from homology"/>
<dbReference type="PROSITE" id="PS50240">
    <property type="entry name" value="TRYPSIN_DOM"/>
    <property type="match status" value="1"/>
</dbReference>
<dbReference type="Proteomes" id="UP000838878">
    <property type="component" value="Chromosome 9"/>
</dbReference>
<evidence type="ECO:0000256" key="4">
    <source>
        <dbReference type="ARBA" id="ARBA00024195"/>
    </source>
</evidence>
<dbReference type="PROSITE" id="PS00134">
    <property type="entry name" value="TRYPSIN_HIS"/>
    <property type="match status" value="1"/>
</dbReference>
<dbReference type="FunFam" id="2.40.10.10:FF:000028">
    <property type="entry name" value="Serine protease easter"/>
    <property type="match status" value="1"/>
</dbReference>
<evidence type="ECO:0000256" key="2">
    <source>
        <dbReference type="ARBA" id="ARBA00023157"/>
    </source>
</evidence>
<dbReference type="SUPFAM" id="SSF50494">
    <property type="entry name" value="Trypsin-like serine proteases"/>
    <property type="match status" value="1"/>
</dbReference>
<feature type="chain" id="PRO_5035479354" description="Peptidase S1 domain-containing protein" evidence="6">
    <location>
        <begin position="21"/>
        <end position="368"/>
    </location>
</feature>
<dbReference type="FunFam" id="2.40.10.10:FF:000002">
    <property type="entry name" value="Transmembrane protease serine"/>
    <property type="match status" value="1"/>
</dbReference>
<keyword evidence="5" id="KW-0378">Hydrolase</keyword>
<name>A0A8J9V5Z5_9NEOP</name>
<keyword evidence="5" id="KW-0645">Protease</keyword>